<keyword evidence="2" id="KW-0812">Transmembrane</keyword>
<keyword evidence="4" id="KW-1185">Reference proteome</keyword>
<reference evidence="3 4" key="1">
    <citation type="journal article" date="2009" name="Environ. Microbiol.">
        <title>Genome sequence of Desulfobacterium autotrophicum HRM2, a marine sulfate reducer oxidizing organic carbon completely to carbon dioxide.</title>
        <authorList>
            <person name="Strittmatter A.W."/>
            <person name="Liesegang H."/>
            <person name="Rabus R."/>
            <person name="Decker I."/>
            <person name="Amann J."/>
            <person name="Andres S."/>
            <person name="Henne A."/>
            <person name="Fricke W.F."/>
            <person name="Martinez-Arias R."/>
            <person name="Bartels D."/>
            <person name="Goesmann A."/>
            <person name="Krause L."/>
            <person name="Puehler A."/>
            <person name="Klenk H.P."/>
            <person name="Richter M."/>
            <person name="Schuler M."/>
            <person name="Gloeckner F.O."/>
            <person name="Meyerdierks A."/>
            <person name="Gottschalk G."/>
            <person name="Amann R."/>
        </authorList>
    </citation>
    <scope>NUCLEOTIDE SEQUENCE [LARGE SCALE GENOMIC DNA]</scope>
    <source>
        <strain evidence="4">ATCC 43914 / DSM 3382 / HRM2</strain>
    </source>
</reference>
<dbReference type="EMBL" id="CP001087">
    <property type="protein sequence ID" value="ACN15836.1"/>
    <property type="molecule type" value="Genomic_DNA"/>
</dbReference>
<dbReference type="eggNOG" id="COG2885">
    <property type="taxonomic scope" value="Bacteria"/>
</dbReference>
<dbReference type="GO" id="GO:0005886">
    <property type="term" value="C:plasma membrane"/>
    <property type="evidence" value="ECO:0007669"/>
    <property type="project" value="TreeGrafter"/>
</dbReference>
<dbReference type="GO" id="GO:0090313">
    <property type="term" value="P:regulation of protein targeting to membrane"/>
    <property type="evidence" value="ECO:0007669"/>
    <property type="project" value="TreeGrafter"/>
</dbReference>
<dbReference type="RefSeq" id="WP_015904599.1">
    <property type="nucleotide sequence ID" value="NC_012108.1"/>
</dbReference>
<evidence type="ECO:0000313" key="4">
    <source>
        <dbReference type="Proteomes" id="UP000000442"/>
    </source>
</evidence>
<feature type="region of interest" description="Disordered" evidence="1">
    <location>
        <begin position="566"/>
        <end position="587"/>
    </location>
</feature>
<dbReference type="Proteomes" id="UP000000442">
    <property type="component" value="Chromosome"/>
</dbReference>
<organism evidence="3 4">
    <name type="scientific">Desulforapulum autotrophicum (strain ATCC 43914 / DSM 3382 / VKM B-1955 / HRM2)</name>
    <name type="common">Desulfobacterium autotrophicum</name>
    <dbReference type="NCBI Taxonomy" id="177437"/>
    <lineage>
        <taxon>Bacteria</taxon>
        <taxon>Pseudomonadati</taxon>
        <taxon>Thermodesulfobacteriota</taxon>
        <taxon>Desulfobacteria</taxon>
        <taxon>Desulfobacterales</taxon>
        <taxon>Desulfobacteraceae</taxon>
        <taxon>Desulforapulum</taxon>
    </lineage>
</organism>
<dbReference type="PANTHER" id="PTHR30441">
    <property type="entry name" value="DUF748 DOMAIN-CONTAINING PROTEIN"/>
    <property type="match status" value="1"/>
</dbReference>
<keyword evidence="2" id="KW-0472">Membrane</keyword>
<dbReference type="InterPro" id="IPR036737">
    <property type="entry name" value="OmpA-like_sf"/>
</dbReference>
<evidence type="ECO:0000256" key="2">
    <source>
        <dbReference type="SAM" id="Phobius"/>
    </source>
</evidence>
<keyword evidence="2" id="KW-1133">Transmembrane helix</keyword>
<dbReference type="InterPro" id="IPR008023">
    <property type="entry name" value="DUF748"/>
</dbReference>
<evidence type="ECO:0008006" key="5">
    <source>
        <dbReference type="Google" id="ProtNLM"/>
    </source>
</evidence>
<gene>
    <name evidence="3" type="ordered locus">HRM2_27440</name>
</gene>
<dbReference type="OrthoDB" id="9757969at2"/>
<evidence type="ECO:0000256" key="1">
    <source>
        <dbReference type="SAM" id="MobiDB-lite"/>
    </source>
</evidence>
<protein>
    <recommendedName>
        <fullName evidence="5">DUF748 domain-containing protein</fullName>
    </recommendedName>
</protein>
<feature type="region of interest" description="Disordered" evidence="1">
    <location>
        <begin position="785"/>
        <end position="805"/>
    </location>
</feature>
<evidence type="ECO:0000313" key="3">
    <source>
        <dbReference type="EMBL" id="ACN15836.1"/>
    </source>
</evidence>
<feature type="compositionally biased region" description="Basic and acidic residues" evidence="1">
    <location>
        <begin position="793"/>
        <end position="803"/>
    </location>
</feature>
<dbReference type="KEGG" id="dat:HRM2_27440"/>
<name>C0QIA0_DESAH</name>
<dbReference type="Pfam" id="PF05359">
    <property type="entry name" value="DUF748"/>
    <property type="match status" value="3"/>
</dbReference>
<dbReference type="AlphaFoldDB" id="C0QIA0"/>
<proteinExistence type="predicted"/>
<feature type="transmembrane region" description="Helical" evidence="2">
    <location>
        <begin position="12"/>
        <end position="34"/>
    </location>
</feature>
<sequence length="1200" mass="132806">MAIKEIFLKKRILIPVIIMVLYTLVGFFLVPVLGKNILCKSLGKALNRQVTIERIAVNPYALTATIEEFSVAEQNKDALFFAKRIFANLSLSSLFTLGLNVSEFSLENPRVSIVRNRDATFNFSDLLALGQDNKTDAPEKDEENKGPIRFTLKNIHITQGEFKFEDQFTNVSHAVTDFSLMLPLLTSREKSRHEAAGMDINFVVNQATVDVHVESTPFAADMATQVEIKISDVDVVHYLSYLPIPETIQLKSLGMNLDLDAAYRSTTPKPSLQIQGKVTAVNAEIKGAAEEEIIKFPSLTVDISPSDILAGKLNITKILMQTPQLNLSRDKTGTVNLLTYIPQKQAPPQQAENKVADNKADKTHSDPFSLNLDNFEIKDATVGFQDLSNEQAFNTTLFPINVLIKNVKAGSTISGEYRLTLASEIKEDFETSGRFQTHPVQAQGSMNLSNLVLNKYLPYYAGLINFDVNDGRATLSANFDISEKPDKLETTINTVDFMVQSLVISDHDAKEQMVEIPEFNIKGASIDLSGKQINTGVITLRDANFFIQRDKAGELNLVKGLLPDKETKKPNTPVLAPQDKPSKVDTPPWALTMTSFDAKQMNLRFNDLTPSNPVTIDLSKISIKADNVKNFGDEQAMVSVEMNWQKEGRINISGSVTPSTLKADLGIDLKKIDVKSLQSYFTDTVAINVLDGNVGTKGRLNLNMGDSPGSSIQFTGETSLNKFISTDKPSAKDLFKCKSLYLSGLDLSLFPVKINIKNISLTDFYSRIFVNETGEMNLAALLNTNTPQDQVEESEKKPEKTETEPPQIKVESITLQGGHISFSDYFNQPNFNAGMKQIAGSVNGLSSEELSRAKLVLKGIYGQSSPLDIVGTINPLAQNKYADVAVSFKDIELANFTPYSSKYLGYTIQKGKLILDLEYKINGNTLKSENRVRLDNLSLGDQVTGQKPTSLPLGLAISLLKNREGKINLDVPVAGALDDPKFRIGPIVLNTLKNLIIKVVTSPFSIIGSMFGGGEELGYVDFDHGESALTQGNHDKLNKLAEILKEKPSIRFEIKGVYDTLRDAEVLRVKQFEDAIKAVKLKNLTDSGTAPRTVDQVAIDQQDMDSYISTTYEQAQFPKPRDEAGNEKELDLNEKKKLLMTNIDVKKDDLRLLAMTRSEKIKGYLISTGKVEKERIFLLEPVETDSSTTDQSCRVTFSLK</sequence>
<dbReference type="Gene3D" id="3.30.1330.60">
    <property type="entry name" value="OmpA-like domain"/>
    <property type="match status" value="1"/>
</dbReference>
<dbReference type="PANTHER" id="PTHR30441:SF8">
    <property type="entry name" value="DUF748 DOMAIN-CONTAINING PROTEIN"/>
    <property type="match status" value="1"/>
</dbReference>
<dbReference type="HOGENOM" id="CLU_005680_1_0_7"/>
<accession>C0QIA0</accession>
<dbReference type="STRING" id="177437.HRM2_27440"/>
<dbReference type="InterPro" id="IPR052894">
    <property type="entry name" value="AsmA-related"/>
</dbReference>